<sequence>MVTTTNATFDNQFHALMNKYKTVVSAEALFWKRSREVGSHEYGLRVQAPSIMKEFVDNINLGSDPQGFLFFNNILDLDAGNGKYNVFYNTVEDIRQRAATVQFFHSKQGSFYAEFLAKDPNKTVDYTVDGQAGKWETLEVGSACAYVKKYSDETSILVTIPVIEKRLEFEVKDNSGNHSVDAWGNVMFKDLGRLQSSSGASFADGSRDIILFYPESERTGSAHFTAMFIPMDTAPVNAPGRLTSEADSLD</sequence>
<dbReference type="Proteomes" id="UP000053820">
    <property type="component" value="Unassembled WGS sequence"/>
</dbReference>
<reference evidence="1 2" key="1">
    <citation type="submission" date="2014-04" db="EMBL/GenBank/DDBJ databases">
        <title>Evolutionary Origins and Diversification of the Mycorrhizal Mutualists.</title>
        <authorList>
            <consortium name="DOE Joint Genome Institute"/>
            <consortium name="Mycorrhizal Genomics Consortium"/>
            <person name="Kohler A."/>
            <person name="Kuo A."/>
            <person name="Nagy L.G."/>
            <person name="Floudas D."/>
            <person name="Copeland A."/>
            <person name="Barry K.W."/>
            <person name="Cichocki N."/>
            <person name="Veneault-Fourrey C."/>
            <person name="LaButti K."/>
            <person name="Lindquist E.A."/>
            <person name="Lipzen A."/>
            <person name="Lundell T."/>
            <person name="Morin E."/>
            <person name="Murat C."/>
            <person name="Riley R."/>
            <person name="Ohm R."/>
            <person name="Sun H."/>
            <person name="Tunlid A."/>
            <person name="Henrissat B."/>
            <person name="Grigoriev I.V."/>
            <person name="Hibbett D.S."/>
            <person name="Martin F."/>
        </authorList>
    </citation>
    <scope>NUCLEOTIDE SEQUENCE [LARGE SCALE GENOMIC DNA]</scope>
    <source>
        <strain evidence="1 2">MD-312</strain>
    </source>
</reference>
<gene>
    <name evidence="1" type="ORF">HYDPIDRAFT_118882</name>
</gene>
<name>A0A0C9VN14_9AGAM</name>
<dbReference type="AlphaFoldDB" id="A0A0C9VN14"/>
<accession>A0A0C9VN14</accession>
<evidence type="ECO:0000313" key="1">
    <source>
        <dbReference type="EMBL" id="KIJ59055.1"/>
    </source>
</evidence>
<proteinExistence type="predicted"/>
<dbReference type="HOGENOM" id="CLU_1094302_0_0_1"/>
<dbReference type="EMBL" id="KN839899">
    <property type="protein sequence ID" value="KIJ59055.1"/>
    <property type="molecule type" value="Genomic_DNA"/>
</dbReference>
<evidence type="ECO:0000313" key="2">
    <source>
        <dbReference type="Proteomes" id="UP000053820"/>
    </source>
</evidence>
<dbReference type="OrthoDB" id="2964870at2759"/>
<organism evidence="1 2">
    <name type="scientific">Hydnomerulius pinastri MD-312</name>
    <dbReference type="NCBI Taxonomy" id="994086"/>
    <lineage>
        <taxon>Eukaryota</taxon>
        <taxon>Fungi</taxon>
        <taxon>Dikarya</taxon>
        <taxon>Basidiomycota</taxon>
        <taxon>Agaricomycotina</taxon>
        <taxon>Agaricomycetes</taxon>
        <taxon>Agaricomycetidae</taxon>
        <taxon>Boletales</taxon>
        <taxon>Boletales incertae sedis</taxon>
        <taxon>Leucogyrophana</taxon>
    </lineage>
</organism>
<protein>
    <submittedName>
        <fullName evidence="1">Uncharacterized protein</fullName>
    </submittedName>
</protein>
<keyword evidence="2" id="KW-1185">Reference proteome</keyword>